<feature type="transmembrane region" description="Helical" evidence="9">
    <location>
        <begin position="390"/>
        <end position="412"/>
    </location>
</feature>
<feature type="transmembrane region" description="Helical" evidence="9">
    <location>
        <begin position="324"/>
        <end position="344"/>
    </location>
</feature>
<evidence type="ECO:0000256" key="6">
    <source>
        <dbReference type="ARBA" id="ARBA00023136"/>
    </source>
</evidence>
<feature type="transmembrane region" description="Helical" evidence="9">
    <location>
        <begin position="569"/>
        <end position="593"/>
    </location>
</feature>
<keyword evidence="3 9" id="KW-0812">Transmembrane</keyword>
<dbReference type="PANTHER" id="PTHR48017">
    <property type="entry name" value="OS05G0424000 PROTEIN-RELATED"/>
    <property type="match status" value="1"/>
</dbReference>
<evidence type="ECO:0000256" key="5">
    <source>
        <dbReference type="ARBA" id="ARBA00022989"/>
    </source>
</evidence>
<evidence type="ECO:0000259" key="10">
    <source>
        <dbReference type="Pfam" id="PF01490"/>
    </source>
</evidence>
<dbReference type="EnsemblPlants" id="ORUFI12G18400.1">
    <property type="protein sequence ID" value="ORUFI12G18400.1"/>
    <property type="gene ID" value="ORUFI12G18400"/>
</dbReference>
<accession>A0A0E0RJ19</accession>
<organism evidence="11 12">
    <name type="scientific">Oryza rufipogon</name>
    <name type="common">Brownbeard rice</name>
    <name type="synonym">Asian wild rice</name>
    <dbReference type="NCBI Taxonomy" id="4529"/>
    <lineage>
        <taxon>Eukaryota</taxon>
        <taxon>Viridiplantae</taxon>
        <taxon>Streptophyta</taxon>
        <taxon>Embryophyta</taxon>
        <taxon>Tracheophyta</taxon>
        <taxon>Spermatophyta</taxon>
        <taxon>Magnoliopsida</taxon>
        <taxon>Liliopsida</taxon>
        <taxon>Poales</taxon>
        <taxon>Poaceae</taxon>
        <taxon>BOP clade</taxon>
        <taxon>Oryzoideae</taxon>
        <taxon>Oryzeae</taxon>
        <taxon>Oryzinae</taxon>
        <taxon>Oryza</taxon>
    </lineage>
</organism>
<feature type="compositionally biased region" description="Acidic residues" evidence="8">
    <location>
        <begin position="94"/>
        <end position="106"/>
    </location>
</feature>
<feature type="region of interest" description="Disordered" evidence="8">
    <location>
        <begin position="1"/>
        <end position="136"/>
    </location>
</feature>
<dbReference type="STRING" id="4529.A0A0E0RJ19"/>
<evidence type="ECO:0000256" key="1">
    <source>
        <dbReference type="ARBA" id="ARBA00004651"/>
    </source>
</evidence>
<dbReference type="Pfam" id="PF01490">
    <property type="entry name" value="Aa_trans"/>
    <property type="match status" value="1"/>
</dbReference>
<name>A0A0E0RJ19_ORYRU</name>
<evidence type="ECO:0000256" key="8">
    <source>
        <dbReference type="SAM" id="MobiDB-lite"/>
    </source>
</evidence>
<dbReference type="OMA" id="LAFPICM"/>
<keyword evidence="6 9" id="KW-0472">Membrane</keyword>
<feature type="domain" description="Amino acid transporter transmembrane" evidence="10">
    <location>
        <begin position="256"/>
        <end position="624"/>
    </location>
</feature>
<feature type="transmembrane region" description="Helical" evidence="9">
    <location>
        <begin position="507"/>
        <end position="529"/>
    </location>
</feature>
<feature type="region of interest" description="Disordered" evidence="8">
    <location>
        <begin position="172"/>
        <end position="229"/>
    </location>
</feature>
<dbReference type="FunFam" id="1.20.1740.10:FF:000047">
    <property type="entry name" value="Amino acid transporter AVT1A"/>
    <property type="match status" value="1"/>
</dbReference>
<dbReference type="GO" id="GO:0006865">
    <property type="term" value="P:amino acid transport"/>
    <property type="evidence" value="ECO:0007669"/>
    <property type="project" value="UniProtKB-KW"/>
</dbReference>
<feature type="compositionally biased region" description="Low complexity" evidence="8">
    <location>
        <begin position="76"/>
        <end position="93"/>
    </location>
</feature>
<comment type="subcellular location">
    <subcellularLocation>
        <location evidence="1">Cell membrane</location>
        <topology evidence="1">Multi-pass membrane protein</topology>
    </subcellularLocation>
</comment>
<feature type="transmembrane region" description="Helical" evidence="9">
    <location>
        <begin position="284"/>
        <end position="303"/>
    </location>
</feature>
<comment type="similarity">
    <text evidence="7">Belongs to the amino acid/polyamine transporter 2 family. Amino acid/auxin permease (AAAP) (TC 2.A.18.5) subfamily.</text>
</comment>
<keyword evidence="4" id="KW-0029">Amino-acid transport</keyword>
<feature type="transmembrane region" description="Helical" evidence="9">
    <location>
        <begin position="462"/>
        <end position="487"/>
    </location>
</feature>
<protein>
    <recommendedName>
        <fullName evidence="10">Amino acid transporter transmembrane domain-containing protein</fullName>
    </recommendedName>
</protein>
<proteinExistence type="inferred from homology"/>
<keyword evidence="5 9" id="KW-1133">Transmembrane helix</keyword>
<dbReference type="Gramene" id="ORUFI12G18400.1">
    <property type="protein sequence ID" value="ORUFI12G18400.1"/>
    <property type="gene ID" value="ORUFI12G18400"/>
</dbReference>
<feature type="compositionally biased region" description="Polar residues" evidence="8">
    <location>
        <begin position="20"/>
        <end position="29"/>
    </location>
</feature>
<feature type="transmembrane region" description="Helical" evidence="9">
    <location>
        <begin position="356"/>
        <end position="378"/>
    </location>
</feature>
<evidence type="ECO:0000256" key="2">
    <source>
        <dbReference type="ARBA" id="ARBA00022448"/>
    </source>
</evidence>
<dbReference type="AlphaFoldDB" id="A0A0E0RJ19"/>
<feature type="compositionally biased region" description="Low complexity" evidence="8">
    <location>
        <begin position="178"/>
        <end position="196"/>
    </location>
</feature>
<reference evidence="12" key="1">
    <citation type="submission" date="2013-06" db="EMBL/GenBank/DDBJ databases">
        <authorList>
            <person name="Zhao Q."/>
        </authorList>
    </citation>
    <scope>NUCLEOTIDE SEQUENCE</scope>
    <source>
        <strain evidence="12">cv. W1943</strain>
    </source>
</reference>
<dbReference type="eggNOG" id="KOG1303">
    <property type="taxonomic scope" value="Eukaryota"/>
</dbReference>
<dbReference type="GO" id="GO:0005886">
    <property type="term" value="C:plasma membrane"/>
    <property type="evidence" value="ECO:0007669"/>
    <property type="project" value="UniProtKB-SubCell"/>
</dbReference>
<evidence type="ECO:0000256" key="7">
    <source>
        <dbReference type="ARBA" id="ARBA00049662"/>
    </source>
</evidence>
<evidence type="ECO:0000256" key="9">
    <source>
        <dbReference type="SAM" id="Phobius"/>
    </source>
</evidence>
<keyword evidence="2" id="KW-0813">Transport</keyword>
<feature type="transmembrane region" description="Helical" evidence="9">
    <location>
        <begin position="541"/>
        <end position="563"/>
    </location>
</feature>
<reference evidence="11" key="2">
    <citation type="submission" date="2015-06" db="UniProtKB">
        <authorList>
            <consortium name="EnsemblPlants"/>
        </authorList>
    </citation>
    <scope>IDENTIFICATION</scope>
</reference>
<dbReference type="Proteomes" id="UP000008022">
    <property type="component" value="Unassembled WGS sequence"/>
</dbReference>
<sequence length="631" mass="67372">MQYKKAARARVREGARGKPNKTTTPSSSPRFARARVSLRPKLAQQIDLDRSTDPPARSLLFIGDEDDDLEADRDGGSTPSSDPGSFSDRSDPPSIDDIDEDDDDVVGDGRRAPRDDDDDQRGTWPQSFRQSIDMMSAVPSPAMSSIITAASPNLGRLAAVGSSLLKRATSSAVGQEGSSLPLSRPLLPPSSLSQLSTASGPPVRDSADSLPPRARPPPPPLQGESVVPPPLPRPSSACLRSNYIDLPPPSTRCGQKQAILNGLNVLCGVGILTTSYGIKQGGWLSLILLPLLGCCSCYTGLLLKKCIDSSPSIDTYPDIGQAAFGIYGRIFVSACGVEYITLLGDSLSSVFPSADLAFGGIYLNAHNLFAITMALAILPSVWLKNLRLLSYLSAGGVIATTTVIVCLFWVGIGEGVGFHPGGTALNLTHFPVALGLYGYCYSGHSVFPNIYSSMEERPKFTFVLLFCFIVVTFVYAGVAVAGFLMFGESTMSQFTLNMPQQFIPSKIAIGMTIINPYTKYALTLTPVALSIEEALPRRMQTYQVGMCVRTALVASTVVVALTFPYFALVMALLGSVFTMLVALILPCACYLSIKKGSTPLWEVVLCITIILLGILCACVGSYTSVSQMISR</sequence>
<feature type="transmembrane region" description="Helical" evidence="9">
    <location>
        <begin position="258"/>
        <end position="278"/>
    </location>
</feature>
<evidence type="ECO:0000256" key="4">
    <source>
        <dbReference type="ARBA" id="ARBA00022970"/>
    </source>
</evidence>
<evidence type="ECO:0000256" key="3">
    <source>
        <dbReference type="ARBA" id="ARBA00022692"/>
    </source>
</evidence>
<feature type="transmembrane region" description="Helical" evidence="9">
    <location>
        <begin position="424"/>
        <end position="441"/>
    </location>
</feature>
<keyword evidence="12" id="KW-1185">Reference proteome</keyword>
<dbReference type="InterPro" id="IPR013057">
    <property type="entry name" value="AA_transpt_TM"/>
</dbReference>
<feature type="transmembrane region" description="Helical" evidence="9">
    <location>
        <begin position="600"/>
        <end position="622"/>
    </location>
</feature>
<feature type="compositionally biased region" description="Pro residues" evidence="8">
    <location>
        <begin position="213"/>
        <end position="229"/>
    </location>
</feature>
<evidence type="ECO:0000313" key="11">
    <source>
        <dbReference type="EnsemblPlants" id="ORUFI12G18400.1"/>
    </source>
</evidence>
<evidence type="ECO:0000313" key="12">
    <source>
        <dbReference type="Proteomes" id="UP000008022"/>
    </source>
</evidence>
<dbReference type="HOGENOM" id="CLU_009646_1_0_1"/>